<keyword evidence="4" id="KW-1015">Disulfide bond</keyword>
<keyword evidence="3 5" id="KW-0378">Hydrolase</keyword>
<dbReference type="PANTHER" id="PTHR33938">
    <property type="entry name" value="FERULOYL ESTERASE B-RELATED"/>
    <property type="match status" value="1"/>
</dbReference>
<evidence type="ECO:0000313" key="6">
    <source>
        <dbReference type="EMBL" id="KAK5201098.1"/>
    </source>
</evidence>
<comment type="similarity">
    <text evidence="5">Belongs to the tannase family.</text>
</comment>
<evidence type="ECO:0000313" key="7">
    <source>
        <dbReference type="Proteomes" id="UP001357485"/>
    </source>
</evidence>
<protein>
    <recommendedName>
        <fullName evidence="5">Carboxylic ester hydrolase</fullName>
        <ecNumber evidence="5">3.1.1.-</ecNumber>
    </recommendedName>
</protein>
<accession>A0ABR0LNP3</accession>
<dbReference type="EC" id="3.1.1.-" evidence="5"/>
<keyword evidence="1" id="KW-0719">Serine esterase</keyword>
<name>A0ABR0LNP3_9PEZI</name>
<keyword evidence="7" id="KW-1185">Reference proteome</keyword>
<gene>
    <name evidence="6" type="ORF">LTR16_003839</name>
</gene>
<proteinExistence type="inferred from homology"/>
<comment type="caution">
    <text evidence="6">The sequence shown here is derived from an EMBL/GenBank/DDBJ whole genome shotgun (WGS) entry which is preliminary data.</text>
</comment>
<dbReference type="Pfam" id="PF07519">
    <property type="entry name" value="Tannase"/>
    <property type="match status" value="1"/>
</dbReference>
<evidence type="ECO:0000256" key="5">
    <source>
        <dbReference type="RuleBase" id="RU361238"/>
    </source>
</evidence>
<feature type="non-terminal residue" evidence="6">
    <location>
        <position position="1"/>
    </location>
</feature>
<dbReference type="EMBL" id="JAVRRA010016857">
    <property type="protein sequence ID" value="KAK5201098.1"/>
    <property type="molecule type" value="Genomic_DNA"/>
</dbReference>
<keyword evidence="2" id="KW-0732">Signal</keyword>
<evidence type="ECO:0000256" key="3">
    <source>
        <dbReference type="ARBA" id="ARBA00022801"/>
    </source>
</evidence>
<evidence type="ECO:0000256" key="2">
    <source>
        <dbReference type="ARBA" id="ARBA00022729"/>
    </source>
</evidence>
<organism evidence="6 7">
    <name type="scientific">Cryomyces antarcticus</name>
    <dbReference type="NCBI Taxonomy" id="329879"/>
    <lineage>
        <taxon>Eukaryota</taxon>
        <taxon>Fungi</taxon>
        <taxon>Dikarya</taxon>
        <taxon>Ascomycota</taxon>
        <taxon>Pezizomycotina</taxon>
        <taxon>Dothideomycetes</taxon>
        <taxon>Dothideomycetes incertae sedis</taxon>
        <taxon>Cryomyces</taxon>
    </lineage>
</organism>
<sequence>AGGLVRGTGIRSVPGFEDAEHDMLMALVRWVEQKQAPDQIIGTKYKNDTVSEGVLRQRPICNYPNRAVYNGSGDVDDARSWKCVKGLQ</sequence>
<reference evidence="6 7" key="1">
    <citation type="submission" date="2023-08" db="EMBL/GenBank/DDBJ databases">
        <title>Black Yeasts Isolated from many extreme environments.</title>
        <authorList>
            <person name="Coleine C."/>
            <person name="Stajich J.E."/>
            <person name="Selbmann L."/>
        </authorList>
    </citation>
    <scope>NUCLEOTIDE SEQUENCE [LARGE SCALE GENOMIC DNA]</scope>
    <source>
        <strain evidence="6 7">CCFEE 536</strain>
    </source>
</reference>
<dbReference type="PANTHER" id="PTHR33938:SF2">
    <property type="entry name" value="CARBOXYLIC ESTER HYDROLASE"/>
    <property type="match status" value="1"/>
</dbReference>
<evidence type="ECO:0000256" key="4">
    <source>
        <dbReference type="ARBA" id="ARBA00023157"/>
    </source>
</evidence>
<evidence type="ECO:0000256" key="1">
    <source>
        <dbReference type="ARBA" id="ARBA00022487"/>
    </source>
</evidence>
<dbReference type="InterPro" id="IPR011118">
    <property type="entry name" value="Tannase/feruloyl_esterase"/>
</dbReference>
<dbReference type="Proteomes" id="UP001357485">
    <property type="component" value="Unassembled WGS sequence"/>
</dbReference>